<keyword evidence="3" id="KW-0902">Two-component regulatory system</keyword>
<dbReference type="Pfam" id="PF00072">
    <property type="entry name" value="Response_reg"/>
    <property type="match status" value="1"/>
</dbReference>
<feature type="domain" description="Response regulatory" evidence="8">
    <location>
        <begin position="3"/>
        <end position="126"/>
    </location>
</feature>
<dbReference type="PANTHER" id="PTHR37299">
    <property type="entry name" value="TRANSCRIPTIONAL REGULATOR-RELATED"/>
    <property type="match status" value="1"/>
</dbReference>
<evidence type="ECO:0000256" key="3">
    <source>
        <dbReference type="ARBA" id="ARBA00023012"/>
    </source>
</evidence>
<proteinExistence type="predicted"/>
<dbReference type="PROSITE" id="PS50110">
    <property type="entry name" value="RESPONSE_REGULATORY"/>
    <property type="match status" value="1"/>
</dbReference>
<evidence type="ECO:0000313" key="11">
    <source>
        <dbReference type="Proteomes" id="UP001501510"/>
    </source>
</evidence>
<reference evidence="11" key="1">
    <citation type="journal article" date="2019" name="Int. J. Syst. Evol. Microbiol.">
        <title>The Global Catalogue of Microorganisms (GCM) 10K type strain sequencing project: providing services to taxonomists for standard genome sequencing and annotation.</title>
        <authorList>
            <consortium name="The Broad Institute Genomics Platform"/>
            <consortium name="The Broad Institute Genome Sequencing Center for Infectious Disease"/>
            <person name="Wu L."/>
            <person name="Ma J."/>
        </authorList>
    </citation>
    <scope>NUCLEOTIDE SEQUENCE [LARGE SCALE GENOMIC DNA]</scope>
    <source>
        <strain evidence="11">JCM 1407</strain>
    </source>
</reference>
<dbReference type="PROSITE" id="PS50930">
    <property type="entry name" value="HTH_LYTTR"/>
    <property type="match status" value="1"/>
</dbReference>
<evidence type="ECO:0000256" key="2">
    <source>
        <dbReference type="ARBA" id="ARBA00022490"/>
    </source>
</evidence>
<keyword evidence="4" id="KW-0010">Activator</keyword>
<comment type="function">
    <text evidence="6">Required for high-level post-exponential phase expression of a series of secreted proteins.</text>
</comment>
<dbReference type="InterPro" id="IPR011006">
    <property type="entry name" value="CheY-like_superfamily"/>
</dbReference>
<dbReference type="Pfam" id="PF04397">
    <property type="entry name" value="LytTR"/>
    <property type="match status" value="1"/>
</dbReference>
<evidence type="ECO:0000256" key="6">
    <source>
        <dbReference type="ARBA" id="ARBA00037164"/>
    </source>
</evidence>
<evidence type="ECO:0000313" key="10">
    <source>
        <dbReference type="EMBL" id="GAA0732408.1"/>
    </source>
</evidence>
<feature type="domain" description="HTH LytTR-type" evidence="9">
    <location>
        <begin position="145"/>
        <end position="247"/>
    </location>
</feature>
<organism evidence="10 11">
    <name type="scientific">Clostridium oceanicum</name>
    <dbReference type="NCBI Taxonomy" id="1543"/>
    <lineage>
        <taxon>Bacteria</taxon>
        <taxon>Bacillati</taxon>
        <taxon>Bacillota</taxon>
        <taxon>Clostridia</taxon>
        <taxon>Eubacteriales</taxon>
        <taxon>Clostridiaceae</taxon>
        <taxon>Clostridium</taxon>
    </lineage>
</organism>
<dbReference type="EMBL" id="BAAACG010000001">
    <property type="protein sequence ID" value="GAA0732408.1"/>
    <property type="molecule type" value="Genomic_DNA"/>
</dbReference>
<dbReference type="InterPro" id="IPR046947">
    <property type="entry name" value="LytR-like"/>
</dbReference>
<dbReference type="Gene3D" id="2.40.50.1020">
    <property type="entry name" value="LytTr DNA-binding domain"/>
    <property type="match status" value="1"/>
</dbReference>
<dbReference type="CDD" id="cd17533">
    <property type="entry name" value="REC_LytTR_AgrA-like"/>
    <property type="match status" value="1"/>
</dbReference>
<dbReference type="SUPFAM" id="SSF52172">
    <property type="entry name" value="CheY-like"/>
    <property type="match status" value="1"/>
</dbReference>
<comment type="function">
    <text evidence="5">May play the central regulatory role in sporulation. It may be an element of the effector pathway responsible for the activation of sporulation genes in response to nutritional stress. Spo0A may act in concert with spo0H (a sigma factor) to control the expression of some genes that are critical to the sporulation process.</text>
</comment>
<keyword evidence="2" id="KW-0963">Cytoplasm</keyword>
<dbReference type="RefSeq" id="WP_343757913.1">
    <property type="nucleotide sequence ID" value="NZ_BAAACG010000001.1"/>
</dbReference>
<feature type="modified residue" description="4-aspartylphosphate" evidence="7">
    <location>
        <position position="60"/>
    </location>
</feature>
<dbReference type="SMART" id="SM00850">
    <property type="entry name" value="LytTR"/>
    <property type="match status" value="1"/>
</dbReference>
<evidence type="ECO:0000256" key="1">
    <source>
        <dbReference type="ARBA" id="ARBA00018672"/>
    </source>
</evidence>
<dbReference type="InterPro" id="IPR007492">
    <property type="entry name" value="LytTR_DNA-bd_dom"/>
</dbReference>
<gene>
    <name evidence="10" type="ORF">GCM10008906_01950</name>
</gene>
<keyword evidence="7" id="KW-0597">Phosphoprotein</keyword>
<dbReference type="Gene3D" id="3.40.50.2300">
    <property type="match status" value="1"/>
</dbReference>
<dbReference type="PANTHER" id="PTHR37299:SF3">
    <property type="entry name" value="STAGE 0 SPORULATION PROTEIN A HOMOLOG"/>
    <property type="match status" value="1"/>
</dbReference>
<dbReference type="InterPro" id="IPR001789">
    <property type="entry name" value="Sig_transdc_resp-reg_receiver"/>
</dbReference>
<dbReference type="GO" id="GO:0003677">
    <property type="term" value="F:DNA binding"/>
    <property type="evidence" value="ECO:0007669"/>
    <property type="project" value="UniProtKB-KW"/>
</dbReference>
<keyword evidence="10" id="KW-0238">DNA-binding</keyword>
<accession>A0ABP3UJJ3</accession>
<evidence type="ECO:0000256" key="4">
    <source>
        <dbReference type="ARBA" id="ARBA00023159"/>
    </source>
</evidence>
<evidence type="ECO:0000256" key="5">
    <source>
        <dbReference type="ARBA" id="ARBA00024867"/>
    </source>
</evidence>
<dbReference type="Proteomes" id="UP001501510">
    <property type="component" value="Unassembled WGS sequence"/>
</dbReference>
<name>A0ABP3UJJ3_9CLOT</name>
<keyword evidence="11" id="KW-1185">Reference proteome</keyword>
<protein>
    <recommendedName>
        <fullName evidence="1">Stage 0 sporulation protein A homolog</fullName>
    </recommendedName>
</protein>
<dbReference type="SMART" id="SM00448">
    <property type="entry name" value="REC"/>
    <property type="match status" value="1"/>
</dbReference>
<sequence length="248" mass="29409">MLNVIVCEDNNVERSKITQIIKNTIVRYEMDMKIQLSTGNVNDVLVYLYKNNSTGIYFLDVDLKSKINGIALAERIRKYDPNAFVVFVTTHAEMSFLTFEYKVEAMDYIIKDDFDKIKKRIVSCIQTAYERYHQKTSKNKSDKIFDINLDDKIISIKYKDILFFETSQKAHKVRVHEFNRQLEFYGTLKEIEKKLDDRFYKCHRSYVVNVDNIKTINKKDRVVVMKNNEECFVSVRYLKGLIKLKTNI</sequence>
<evidence type="ECO:0000259" key="9">
    <source>
        <dbReference type="PROSITE" id="PS50930"/>
    </source>
</evidence>
<evidence type="ECO:0000259" key="8">
    <source>
        <dbReference type="PROSITE" id="PS50110"/>
    </source>
</evidence>
<evidence type="ECO:0000256" key="7">
    <source>
        <dbReference type="PROSITE-ProRule" id="PRU00169"/>
    </source>
</evidence>
<comment type="caution">
    <text evidence="10">The sequence shown here is derived from an EMBL/GenBank/DDBJ whole genome shotgun (WGS) entry which is preliminary data.</text>
</comment>